<evidence type="ECO:0000313" key="4">
    <source>
        <dbReference type="EMBL" id="GAA3870098.1"/>
    </source>
</evidence>
<evidence type="ECO:0000259" key="3">
    <source>
        <dbReference type="PROSITE" id="PS50977"/>
    </source>
</evidence>
<dbReference type="PROSITE" id="PS50977">
    <property type="entry name" value="HTH_TETR_2"/>
    <property type="match status" value="1"/>
</dbReference>
<dbReference type="InterPro" id="IPR001647">
    <property type="entry name" value="HTH_TetR"/>
</dbReference>
<evidence type="ECO:0000256" key="1">
    <source>
        <dbReference type="ARBA" id="ARBA00023125"/>
    </source>
</evidence>
<dbReference type="Proteomes" id="UP001501803">
    <property type="component" value="Unassembled WGS sequence"/>
</dbReference>
<dbReference type="InterPro" id="IPR036271">
    <property type="entry name" value="Tet_transcr_reg_TetR-rel_C_sf"/>
</dbReference>
<keyword evidence="1 2" id="KW-0238">DNA-binding</keyword>
<gene>
    <name evidence="4" type="ORF">GCM10022381_11670</name>
</gene>
<keyword evidence="5" id="KW-1185">Reference proteome</keyword>
<dbReference type="PANTHER" id="PTHR30055:SF235">
    <property type="entry name" value="TRANSCRIPTIONAL REGULATORY PROTEIN"/>
    <property type="match status" value="1"/>
</dbReference>
<name>A0ABP7K980_9MICO</name>
<dbReference type="InterPro" id="IPR050109">
    <property type="entry name" value="HTH-type_TetR-like_transc_reg"/>
</dbReference>
<comment type="caution">
    <text evidence="4">The sequence shown here is derived from an EMBL/GenBank/DDBJ whole genome shotgun (WGS) entry which is preliminary data.</text>
</comment>
<organism evidence="4 5">
    <name type="scientific">Leifsonia kafniensis</name>
    <dbReference type="NCBI Taxonomy" id="475957"/>
    <lineage>
        <taxon>Bacteria</taxon>
        <taxon>Bacillati</taxon>
        <taxon>Actinomycetota</taxon>
        <taxon>Actinomycetes</taxon>
        <taxon>Micrococcales</taxon>
        <taxon>Microbacteriaceae</taxon>
        <taxon>Leifsonia</taxon>
    </lineage>
</organism>
<dbReference type="InterPro" id="IPR009057">
    <property type="entry name" value="Homeodomain-like_sf"/>
</dbReference>
<proteinExistence type="predicted"/>
<dbReference type="SUPFAM" id="SSF48498">
    <property type="entry name" value="Tetracyclin repressor-like, C-terminal domain"/>
    <property type="match status" value="1"/>
</dbReference>
<accession>A0ABP7K980</accession>
<dbReference type="EMBL" id="BAABCN010000002">
    <property type="protein sequence ID" value="GAA3870098.1"/>
    <property type="molecule type" value="Genomic_DNA"/>
</dbReference>
<dbReference type="Gene3D" id="1.10.357.10">
    <property type="entry name" value="Tetracycline Repressor, domain 2"/>
    <property type="match status" value="1"/>
</dbReference>
<dbReference type="Pfam" id="PF00440">
    <property type="entry name" value="TetR_N"/>
    <property type="match status" value="1"/>
</dbReference>
<dbReference type="RefSeq" id="WP_345064526.1">
    <property type="nucleotide sequence ID" value="NZ_BAABCN010000002.1"/>
</dbReference>
<sequence length="195" mass="21222">MVRRERAVRSDAIRNRDAIIDAAARCLASNPSATLAEIAAAAGIGRVTLYGHFSSRQELTTAVLERQMHLIETEMGTVDLSGDVWVALDALVRSSWRLLSDNNILLGVVEHAVSAEDIRDSHDRPMERVNALLLRGREAGTFRRDQSVEWQVASFYAILHAAAAEVRAGRLTEAEAAMVVPQTVRAVLVPAGVEG</sequence>
<feature type="domain" description="HTH tetR-type" evidence="3">
    <location>
        <begin position="13"/>
        <end position="71"/>
    </location>
</feature>
<feature type="DNA-binding region" description="H-T-H motif" evidence="2">
    <location>
        <begin position="34"/>
        <end position="53"/>
    </location>
</feature>
<evidence type="ECO:0000313" key="5">
    <source>
        <dbReference type="Proteomes" id="UP001501803"/>
    </source>
</evidence>
<evidence type="ECO:0000256" key="2">
    <source>
        <dbReference type="PROSITE-ProRule" id="PRU00335"/>
    </source>
</evidence>
<protein>
    <recommendedName>
        <fullName evidence="3">HTH tetR-type domain-containing protein</fullName>
    </recommendedName>
</protein>
<reference evidence="5" key="1">
    <citation type="journal article" date="2019" name="Int. J. Syst. Evol. Microbiol.">
        <title>The Global Catalogue of Microorganisms (GCM) 10K type strain sequencing project: providing services to taxonomists for standard genome sequencing and annotation.</title>
        <authorList>
            <consortium name="The Broad Institute Genomics Platform"/>
            <consortium name="The Broad Institute Genome Sequencing Center for Infectious Disease"/>
            <person name="Wu L."/>
            <person name="Ma J."/>
        </authorList>
    </citation>
    <scope>NUCLEOTIDE SEQUENCE [LARGE SCALE GENOMIC DNA]</scope>
    <source>
        <strain evidence="5">JCM 17021</strain>
    </source>
</reference>
<dbReference type="SUPFAM" id="SSF46689">
    <property type="entry name" value="Homeodomain-like"/>
    <property type="match status" value="1"/>
</dbReference>
<dbReference type="PANTHER" id="PTHR30055">
    <property type="entry name" value="HTH-TYPE TRANSCRIPTIONAL REGULATOR RUTR"/>
    <property type="match status" value="1"/>
</dbReference>